<accession>A0AAW1WZE1</accession>
<evidence type="ECO:0000313" key="1">
    <source>
        <dbReference type="EMBL" id="KAK9929081.1"/>
    </source>
</evidence>
<comment type="caution">
    <text evidence="1">The sequence shown here is derived from an EMBL/GenBank/DDBJ whole genome shotgun (WGS) entry which is preliminary data.</text>
</comment>
<sequence>MVATRRQIVAGLFGEIDGDRARAQNRNGDDGGIVIGAVQTATTWRGREIDGWAEMVAATENEACLRARLEATR</sequence>
<organism evidence="1 2">
    <name type="scientific">Rubus argutus</name>
    <name type="common">Southern blackberry</name>
    <dbReference type="NCBI Taxonomy" id="59490"/>
    <lineage>
        <taxon>Eukaryota</taxon>
        <taxon>Viridiplantae</taxon>
        <taxon>Streptophyta</taxon>
        <taxon>Embryophyta</taxon>
        <taxon>Tracheophyta</taxon>
        <taxon>Spermatophyta</taxon>
        <taxon>Magnoliopsida</taxon>
        <taxon>eudicotyledons</taxon>
        <taxon>Gunneridae</taxon>
        <taxon>Pentapetalae</taxon>
        <taxon>rosids</taxon>
        <taxon>fabids</taxon>
        <taxon>Rosales</taxon>
        <taxon>Rosaceae</taxon>
        <taxon>Rosoideae</taxon>
        <taxon>Rosoideae incertae sedis</taxon>
        <taxon>Rubus</taxon>
    </lineage>
</organism>
<keyword evidence="2" id="KW-1185">Reference proteome</keyword>
<name>A0AAW1WZE1_RUBAR</name>
<dbReference type="Proteomes" id="UP001457282">
    <property type="component" value="Unassembled WGS sequence"/>
</dbReference>
<dbReference type="AlphaFoldDB" id="A0AAW1WZE1"/>
<evidence type="ECO:0000313" key="2">
    <source>
        <dbReference type="Proteomes" id="UP001457282"/>
    </source>
</evidence>
<protein>
    <recommendedName>
        <fullName evidence="3">MHC class I antigen</fullName>
    </recommendedName>
</protein>
<proteinExistence type="predicted"/>
<evidence type="ECO:0008006" key="3">
    <source>
        <dbReference type="Google" id="ProtNLM"/>
    </source>
</evidence>
<reference evidence="1 2" key="1">
    <citation type="journal article" date="2023" name="G3 (Bethesda)">
        <title>A chromosome-length genome assembly and annotation of blackberry (Rubus argutus, cv. 'Hillquist').</title>
        <authorList>
            <person name="Bruna T."/>
            <person name="Aryal R."/>
            <person name="Dudchenko O."/>
            <person name="Sargent D.J."/>
            <person name="Mead D."/>
            <person name="Buti M."/>
            <person name="Cavallini A."/>
            <person name="Hytonen T."/>
            <person name="Andres J."/>
            <person name="Pham M."/>
            <person name="Weisz D."/>
            <person name="Mascagni F."/>
            <person name="Usai G."/>
            <person name="Natali L."/>
            <person name="Bassil N."/>
            <person name="Fernandez G.E."/>
            <person name="Lomsadze A."/>
            <person name="Armour M."/>
            <person name="Olukolu B."/>
            <person name="Poorten T."/>
            <person name="Britton C."/>
            <person name="Davik J."/>
            <person name="Ashrafi H."/>
            <person name="Aiden E.L."/>
            <person name="Borodovsky M."/>
            <person name="Worthington M."/>
        </authorList>
    </citation>
    <scope>NUCLEOTIDE SEQUENCE [LARGE SCALE GENOMIC DNA]</scope>
    <source>
        <strain evidence="1">PI 553951</strain>
    </source>
</reference>
<gene>
    <name evidence="1" type="ORF">M0R45_026191</name>
</gene>
<dbReference type="EMBL" id="JBEDUW010000005">
    <property type="protein sequence ID" value="KAK9929081.1"/>
    <property type="molecule type" value="Genomic_DNA"/>
</dbReference>